<evidence type="ECO:0000256" key="1">
    <source>
        <dbReference type="ARBA" id="ARBA00022603"/>
    </source>
</evidence>
<evidence type="ECO:0000259" key="4">
    <source>
        <dbReference type="Pfam" id="PF00891"/>
    </source>
</evidence>
<dbReference type="Gene3D" id="3.40.50.150">
    <property type="entry name" value="Vaccinia Virus protein VP39"/>
    <property type="match status" value="2"/>
</dbReference>
<proteinExistence type="predicted"/>
<dbReference type="InterPro" id="IPR036390">
    <property type="entry name" value="WH_DNA-bd_sf"/>
</dbReference>
<dbReference type="EMBL" id="KE345753">
    <property type="protein sequence ID" value="EXC13659.1"/>
    <property type="molecule type" value="Genomic_DNA"/>
</dbReference>
<dbReference type="GO" id="GO:0008171">
    <property type="term" value="F:O-methyltransferase activity"/>
    <property type="evidence" value="ECO:0007669"/>
    <property type="project" value="InterPro"/>
</dbReference>
<dbReference type="InterPro" id="IPR016461">
    <property type="entry name" value="COMT-like"/>
</dbReference>
<dbReference type="InterPro" id="IPR001077">
    <property type="entry name" value="COMT_C"/>
</dbReference>
<dbReference type="FunFam" id="1.10.10.10:FF:000357">
    <property type="entry name" value="Caffeic acid 3-O-methyltransferase"/>
    <property type="match status" value="1"/>
</dbReference>
<organism evidence="6 7">
    <name type="scientific">Morus notabilis</name>
    <dbReference type="NCBI Taxonomy" id="981085"/>
    <lineage>
        <taxon>Eukaryota</taxon>
        <taxon>Viridiplantae</taxon>
        <taxon>Streptophyta</taxon>
        <taxon>Embryophyta</taxon>
        <taxon>Tracheophyta</taxon>
        <taxon>Spermatophyta</taxon>
        <taxon>Magnoliopsida</taxon>
        <taxon>eudicotyledons</taxon>
        <taxon>Gunneridae</taxon>
        <taxon>Pentapetalae</taxon>
        <taxon>rosids</taxon>
        <taxon>fabids</taxon>
        <taxon>Rosales</taxon>
        <taxon>Moraceae</taxon>
        <taxon>Moreae</taxon>
        <taxon>Morus</taxon>
    </lineage>
</organism>
<sequence>MASSLKLANGATKVICHDRKEEEEAFSHAMCLVTSSAMPVCLKTALELGVFDIIAKAGEGAKLSSAEIVAQMPTNNPDTATMLDRILRLLASHSVLSCSVDTDDKGSNVRRLYGLCPVSKHFVTNEDGISLGHFIAMVQDNVFVNTWPQLKVSILEGGIAFNRSHGMHASEYLGMDLSGYFTTGRMSIAYKAIPDNGKVIVVEATLPVRPEINFAVKSVLASDMGMLLSHPGGKERSQQEFLALATGAGFSGIKFVCCVCTYWVMELYK</sequence>
<feature type="domain" description="O-methyltransferase dimerisation" evidence="5">
    <location>
        <begin position="31"/>
        <end position="124"/>
    </location>
</feature>
<dbReference type="STRING" id="981085.W9SKF4"/>
<dbReference type="AlphaFoldDB" id="W9SKF4"/>
<dbReference type="GO" id="GO:0046983">
    <property type="term" value="F:protein dimerization activity"/>
    <property type="evidence" value="ECO:0007669"/>
    <property type="project" value="InterPro"/>
</dbReference>
<dbReference type="PANTHER" id="PTHR11746">
    <property type="entry name" value="O-METHYLTRANSFERASE"/>
    <property type="match status" value="1"/>
</dbReference>
<evidence type="ECO:0000259" key="5">
    <source>
        <dbReference type="Pfam" id="PF08100"/>
    </source>
</evidence>
<keyword evidence="2 6" id="KW-0808">Transferase</keyword>
<dbReference type="SUPFAM" id="SSF46785">
    <property type="entry name" value="Winged helix' DNA-binding domain"/>
    <property type="match status" value="1"/>
</dbReference>
<evidence type="ECO:0000256" key="3">
    <source>
        <dbReference type="ARBA" id="ARBA00022691"/>
    </source>
</evidence>
<dbReference type="Proteomes" id="UP000030645">
    <property type="component" value="Unassembled WGS sequence"/>
</dbReference>
<dbReference type="eggNOG" id="KOG3178">
    <property type="taxonomic scope" value="Eukaryota"/>
</dbReference>
<dbReference type="InterPro" id="IPR036388">
    <property type="entry name" value="WH-like_DNA-bd_sf"/>
</dbReference>
<evidence type="ECO:0000256" key="2">
    <source>
        <dbReference type="ARBA" id="ARBA00022679"/>
    </source>
</evidence>
<dbReference type="SUPFAM" id="SSF53335">
    <property type="entry name" value="S-adenosyl-L-methionine-dependent methyltransferases"/>
    <property type="match status" value="1"/>
</dbReference>
<dbReference type="InterPro" id="IPR029063">
    <property type="entry name" value="SAM-dependent_MTases_sf"/>
</dbReference>
<keyword evidence="7" id="KW-1185">Reference proteome</keyword>
<name>W9SKF4_9ROSA</name>
<keyword evidence="1 6" id="KW-0489">Methyltransferase</keyword>
<evidence type="ECO:0000313" key="7">
    <source>
        <dbReference type="Proteomes" id="UP000030645"/>
    </source>
</evidence>
<gene>
    <name evidence="6" type="ORF">L484_019620</name>
</gene>
<protein>
    <submittedName>
        <fullName evidence="6">Caffeic acid 3-O-methyltransferase</fullName>
    </submittedName>
</protein>
<dbReference type="InterPro" id="IPR012967">
    <property type="entry name" value="COMT_dimerisation"/>
</dbReference>
<dbReference type="Gene3D" id="1.10.10.10">
    <property type="entry name" value="Winged helix-like DNA-binding domain superfamily/Winged helix DNA-binding domain"/>
    <property type="match status" value="1"/>
</dbReference>
<reference evidence="7" key="1">
    <citation type="submission" date="2013-01" db="EMBL/GenBank/DDBJ databases">
        <title>Draft Genome Sequence of a Mulberry Tree, Morus notabilis C.K. Schneid.</title>
        <authorList>
            <person name="He N."/>
            <person name="Zhao S."/>
        </authorList>
    </citation>
    <scope>NUCLEOTIDE SEQUENCE</scope>
</reference>
<feature type="domain" description="O-methyltransferase C-terminal" evidence="4">
    <location>
        <begin position="189"/>
        <end position="251"/>
    </location>
</feature>
<evidence type="ECO:0000313" key="6">
    <source>
        <dbReference type="EMBL" id="EXC13659.1"/>
    </source>
</evidence>
<keyword evidence="3" id="KW-0949">S-adenosyl-L-methionine</keyword>
<accession>W9SKF4</accession>
<dbReference type="Pfam" id="PF00891">
    <property type="entry name" value="Methyltransf_2"/>
    <property type="match status" value="1"/>
</dbReference>
<dbReference type="GO" id="GO:0032259">
    <property type="term" value="P:methylation"/>
    <property type="evidence" value="ECO:0007669"/>
    <property type="project" value="UniProtKB-KW"/>
</dbReference>
<dbReference type="Pfam" id="PF08100">
    <property type="entry name" value="Dimerisation"/>
    <property type="match status" value="1"/>
</dbReference>